<gene>
    <name evidence="2" type="ORF">SODALDRAFT_41697</name>
</gene>
<evidence type="ECO:0000313" key="3">
    <source>
        <dbReference type="Proteomes" id="UP000272025"/>
    </source>
</evidence>
<dbReference type="GeneID" id="39583829"/>
<name>A0A3N2Q9W4_SODAK</name>
<proteinExistence type="predicted"/>
<organism evidence="2 3">
    <name type="scientific">Sodiomyces alkalinus (strain CBS 110278 / VKM F-3762 / F11)</name>
    <name type="common">Alkaliphilic filamentous fungus</name>
    <dbReference type="NCBI Taxonomy" id="1314773"/>
    <lineage>
        <taxon>Eukaryota</taxon>
        <taxon>Fungi</taxon>
        <taxon>Dikarya</taxon>
        <taxon>Ascomycota</taxon>
        <taxon>Pezizomycotina</taxon>
        <taxon>Sordariomycetes</taxon>
        <taxon>Hypocreomycetidae</taxon>
        <taxon>Glomerellales</taxon>
        <taxon>Plectosphaerellaceae</taxon>
        <taxon>Sodiomyces</taxon>
    </lineage>
</organism>
<evidence type="ECO:0000256" key="1">
    <source>
        <dbReference type="SAM" id="MobiDB-lite"/>
    </source>
</evidence>
<feature type="region of interest" description="Disordered" evidence="1">
    <location>
        <begin position="40"/>
        <end position="61"/>
    </location>
</feature>
<dbReference type="RefSeq" id="XP_028471347.1">
    <property type="nucleotide sequence ID" value="XM_028615352.1"/>
</dbReference>
<sequence>MNSSNPKRTPDRADNRAWISQETEYSGGCGGIDVFVNQTLTSPSPTRSQKVDGSPIREWPWTHELPTSADRARNGRRLGRTLIQWNRPRMPEKLLLCIQYECSIRGISFSWDAIAHRLQPGSSESAITQHLNRLRPTLLAEGHLIPPAPSRPGSVSAEDLIYRGFIRDDDNGDQEDARGVRYRKARFTEAIEHRKTSLSAVSVNASGVLPIKAFADEVGANTDEDMIFQQPKEKRQK</sequence>
<reference evidence="2 3" key="1">
    <citation type="journal article" date="2018" name="Mol. Ecol.">
        <title>The obligate alkalophilic soda-lake fungus Sodiomyces alkalinus has shifted to a protein diet.</title>
        <authorList>
            <person name="Grum-Grzhimaylo A.A."/>
            <person name="Falkoski D.L."/>
            <person name="van den Heuvel J."/>
            <person name="Valero-Jimenez C.A."/>
            <person name="Min B."/>
            <person name="Choi I.G."/>
            <person name="Lipzen A."/>
            <person name="Daum C.G."/>
            <person name="Aanen D.K."/>
            <person name="Tsang A."/>
            <person name="Henrissat B."/>
            <person name="Bilanenko E.N."/>
            <person name="de Vries R.P."/>
            <person name="van Kan J.A.L."/>
            <person name="Grigoriev I.V."/>
            <person name="Debets A.J.M."/>
        </authorList>
    </citation>
    <scope>NUCLEOTIDE SEQUENCE [LARGE SCALE GENOMIC DNA]</scope>
    <source>
        <strain evidence="2 3">F11</strain>
    </source>
</reference>
<dbReference type="Proteomes" id="UP000272025">
    <property type="component" value="Unassembled WGS sequence"/>
</dbReference>
<evidence type="ECO:0000313" key="2">
    <source>
        <dbReference type="EMBL" id="ROT43541.1"/>
    </source>
</evidence>
<dbReference type="STRING" id="1314773.A0A3N2Q9W4"/>
<dbReference type="AlphaFoldDB" id="A0A3N2Q9W4"/>
<keyword evidence="3" id="KW-1185">Reference proteome</keyword>
<dbReference type="OrthoDB" id="3903267at2759"/>
<dbReference type="EMBL" id="ML119051">
    <property type="protein sequence ID" value="ROT43541.1"/>
    <property type="molecule type" value="Genomic_DNA"/>
</dbReference>
<evidence type="ECO:0008006" key="4">
    <source>
        <dbReference type="Google" id="ProtNLM"/>
    </source>
</evidence>
<protein>
    <recommendedName>
        <fullName evidence="4">Myb-like domain-containing protein</fullName>
    </recommendedName>
</protein>
<accession>A0A3N2Q9W4</accession>